<dbReference type="EMBL" id="JANRMS010003115">
    <property type="protein sequence ID" value="KAJ3519589.1"/>
    <property type="molecule type" value="Genomic_DNA"/>
</dbReference>
<name>A0ACC1RHD9_9HYPO</name>
<organism evidence="1 2">
    <name type="scientific">Fusarium decemcellulare</name>
    <dbReference type="NCBI Taxonomy" id="57161"/>
    <lineage>
        <taxon>Eukaryota</taxon>
        <taxon>Fungi</taxon>
        <taxon>Dikarya</taxon>
        <taxon>Ascomycota</taxon>
        <taxon>Pezizomycotina</taxon>
        <taxon>Sordariomycetes</taxon>
        <taxon>Hypocreomycetidae</taxon>
        <taxon>Hypocreales</taxon>
        <taxon>Nectriaceae</taxon>
        <taxon>Fusarium</taxon>
        <taxon>Fusarium decemcellulare species complex</taxon>
    </lineage>
</organism>
<proteinExistence type="predicted"/>
<sequence>MEKAVKERIVDSYFYKEQCFALNEADIVDRVVEHVSFIGGTYGVTQKPSPFLCLAFKLLELSPTDAILKEYLQYGGEAFKYLRALACFYFRLTRQAKDVYEMLEPYLEDRRKLRRRGRAGVALTYMDEFVDDLLTKDRVCGTSLWKMPKREILEDLEILEPRVSPLGDIDDLLEEEDEAEGENGTREEKATQSESESKPEQKQESFALIRTPDYTKHIDTKLGPNQSQEDGNLIPNESNDSLRLAQPLTRRFGSALGDPRNASDGAESQDNNQVIFASSSSQMHQRAKGDEQLTRPGFLASCSTAHPSQNLSLQQFVGRTPPPYAILSHTWGNNEVTLQEYTARSHANDSSGYQKIVAACRKARSQGLDYAWVDTCCIDKTSSAELGEAINSMYKWYQKAAVCYAFLEDVSSGHRESSDLSVIRKTTDQPTTAGVGLTNSRWFTRGWTLQELIAPRNVEFYDRDWNFIGEKQNMVPELRTITGIDTFVIQGGPLEQVSIARRMSWASYRQTSRIEDMAYSLLGLFNVNMPLLYGEGTKAFVRLQEEILRQSDDHTLFAWRAAPSEASRGQVRGLFASSPTEFRNFFDGFEHQEPRAEKDHLVRLWDPQLPREPMTLRNRGIKITGQIQDLRPNYDRYDTVILLLNCCFGGNPGRTAGIYLRRQDEDRYARIRPDELASVEPLGGHISQLTLYGLRQTAEVRGHHYDQPWTSSYQIRREFGELEHSKFEDAQATKSRYEHAFYIRAEDLKPWTLFGRYKLHGVLMADSRGLLRFFRFHPDEPHMDMVLKTYPGFHVVLLYKARSSADLILVVLGRKAVGAGDDQHWVTATSLTSRELKESSSRLLDAVGALKETTNTSREVSCLAMNDELRLWLSLTLSMVEGIPMSELQIAGPWPTEFFRSMIRLLKPGLLKAGTWTVVTGILILGGIESFDPNAVPWPWFSDVATGA</sequence>
<gene>
    <name evidence="1" type="ORF">NM208_g14068</name>
</gene>
<accession>A0ACC1RHD9</accession>
<dbReference type="Proteomes" id="UP001148629">
    <property type="component" value="Unassembled WGS sequence"/>
</dbReference>
<keyword evidence="2" id="KW-1185">Reference proteome</keyword>
<evidence type="ECO:0000313" key="1">
    <source>
        <dbReference type="EMBL" id="KAJ3519589.1"/>
    </source>
</evidence>
<comment type="caution">
    <text evidence="1">The sequence shown here is derived from an EMBL/GenBank/DDBJ whole genome shotgun (WGS) entry which is preliminary data.</text>
</comment>
<reference evidence="1" key="1">
    <citation type="submission" date="2022-08" db="EMBL/GenBank/DDBJ databases">
        <title>Genome Sequence of Fusarium decemcellulare.</title>
        <authorList>
            <person name="Buettner E."/>
        </authorList>
    </citation>
    <scope>NUCLEOTIDE SEQUENCE</scope>
    <source>
        <strain evidence="1">Babe19</strain>
    </source>
</reference>
<protein>
    <submittedName>
        <fullName evidence="1">Uncharacterized protein</fullName>
    </submittedName>
</protein>
<evidence type="ECO:0000313" key="2">
    <source>
        <dbReference type="Proteomes" id="UP001148629"/>
    </source>
</evidence>